<reference evidence="1 3" key="1">
    <citation type="submission" date="2014-08" db="EMBL/GenBank/DDBJ databases">
        <authorList>
            <person name="Sisinthy S."/>
        </authorList>
    </citation>
    <scope>NUCLEOTIDE SEQUENCE [LARGE SCALE GENOMIC DNA]</scope>
    <source>
        <strain evidence="1 3">RuG17</strain>
    </source>
</reference>
<keyword evidence="2" id="KW-0418">Kinase</keyword>
<dbReference type="Proteomes" id="UP000029864">
    <property type="component" value="Unassembled WGS sequence"/>
</dbReference>
<dbReference type="Gene3D" id="3.40.50.300">
    <property type="entry name" value="P-loop containing nucleotide triphosphate hydrolases"/>
    <property type="match status" value="1"/>
</dbReference>
<dbReference type="eggNOG" id="COG0572">
    <property type="taxonomic scope" value="Bacteria"/>
</dbReference>
<accession>A0A099JEI1</accession>
<dbReference type="EMBL" id="JPXF01000031">
    <property type="protein sequence ID" value="KGJ76894.1"/>
    <property type="molecule type" value="Genomic_DNA"/>
</dbReference>
<keyword evidence="2" id="KW-0808">Transferase</keyword>
<sequence>MRLPSTPRVEFLRSLANEILHNYGRGRTIVAVDGTDATGRARFADDLGAVLREDDERAVFRASLDFFQRSSAEKNRFGPGSAERDYRYGYDYSALRRVLLEPFRMDGSAGFVTEHFDAQRDTWIEPTWLTAPADAILVLDGRFVHRPELHGLWSFSVFLESDTRASESQAAADRLYVADASPRGRADAVVDTTNPALPSRVFSDSC</sequence>
<proteinExistence type="predicted"/>
<dbReference type="InterPro" id="IPR027417">
    <property type="entry name" value="P-loop_NTPase"/>
</dbReference>
<dbReference type="EMBL" id="JACHBQ010000001">
    <property type="protein sequence ID" value="MBB5640244.1"/>
    <property type="molecule type" value="Genomic_DNA"/>
</dbReference>
<evidence type="ECO:0000313" key="2">
    <source>
        <dbReference type="EMBL" id="MBB5640244.1"/>
    </source>
</evidence>
<gene>
    <name evidence="2" type="ORF">BJ997_000792</name>
    <name evidence="1" type="ORF">GY21_08935</name>
</gene>
<dbReference type="GO" id="GO:0004849">
    <property type="term" value="F:uridine kinase activity"/>
    <property type="evidence" value="ECO:0007669"/>
    <property type="project" value="UniProtKB-EC"/>
</dbReference>
<dbReference type="RefSeq" id="WP_035836388.1">
    <property type="nucleotide sequence ID" value="NZ_JACHBQ010000001.1"/>
</dbReference>
<keyword evidence="3" id="KW-1185">Reference proteome</keyword>
<dbReference type="OrthoDB" id="572586at2"/>
<evidence type="ECO:0000313" key="1">
    <source>
        <dbReference type="EMBL" id="KGJ76894.1"/>
    </source>
</evidence>
<dbReference type="STRING" id="1001240.GY21_08935"/>
<dbReference type="EC" id="2.7.1.48" evidence="2"/>
<comment type="caution">
    <text evidence="1">The sequence shown here is derived from an EMBL/GenBank/DDBJ whole genome shotgun (WGS) entry which is preliminary data.</text>
</comment>
<reference evidence="2 4" key="2">
    <citation type="submission" date="2020-08" db="EMBL/GenBank/DDBJ databases">
        <title>Sequencing the genomes of 1000 actinobacteria strains.</title>
        <authorList>
            <person name="Klenk H.-P."/>
        </authorList>
    </citation>
    <scope>NUCLEOTIDE SEQUENCE [LARGE SCALE GENOMIC DNA]</scope>
    <source>
        <strain evidence="2 4">DSM 21065</strain>
    </source>
</reference>
<protein>
    <submittedName>
        <fullName evidence="2">Uridine kinase</fullName>
        <ecNumber evidence="2">2.7.1.48</ecNumber>
    </submittedName>
</protein>
<organism evidence="1 3">
    <name type="scientific">Cryobacterium roopkundense</name>
    <dbReference type="NCBI Taxonomy" id="1001240"/>
    <lineage>
        <taxon>Bacteria</taxon>
        <taxon>Bacillati</taxon>
        <taxon>Actinomycetota</taxon>
        <taxon>Actinomycetes</taxon>
        <taxon>Micrococcales</taxon>
        <taxon>Microbacteriaceae</taxon>
        <taxon>Cryobacterium</taxon>
    </lineage>
</organism>
<evidence type="ECO:0000313" key="4">
    <source>
        <dbReference type="Proteomes" id="UP000561726"/>
    </source>
</evidence>
<evidence type="ECO:0000313" key="3">
    <source>
        <dbReference type="Proteomes" id="UP000029864"/>
    </source>
</evidence>
<name>A0A099JEI1_9MICO</name>
<dbReference type="Proteomes" id="UP000561726">
    <property type="component" value="Unassembled WGS sequence"/>
</dbReference>
<dbReference type="AlphaFoldDB" id="A0A099JEI1"/>